<evidence type="ECO:0000256" key="6">
    <source>
        <dbReference type="ARBA" id="ARBA00023008"/>
    </source>
</evidence>
<comment type="cofactor">
    <cofactor evidence="9">
        <name>Cu cation</name>
        <dbReference type="ChEBI" id="CHEBI:23378"/>
    </cofactor>
    <text evidence="9">Binds 1 copper ion per subunit.</text>
</comment>
<dbReference type="AlphaFoldDB" id="A0A131YHT4"/>
<keyword evidence="2 9" id="KW-0479">Metal-binding</keyword>
<evidence type="ECO:0000259" key="11">
    <source>
        <dbReference type="Pfam" id="PF00080"/>
    </source>
</evidence>
<dbReference type="PRINTS" id="PR00068">
    <property type="entry name" value="CUZNDISMTASE"/>
</dbReference>
<dbReference type="InterPro" id="IPR001424">
    <property type="entry name" value="SOD_Cu_Zn_dom"/>
</dbReference>
<keyword evidence="4" id="KW-0049">Antioxidant</keyword>
<evidence type="ECO:0000256" key="5">
    <source>
        <dbReference type="ARBA" id="ARBA00023002"/>
    </source>
</evidence>
<reference evidence="12" key="1">
    <citation type="journal article" date="2016" name="Ticks Tick Borne Dis.">
        <title>De novo assembly and annotation of the salivary gland transcriptome of Rhipicephalus appendiculatus male and female ticks during blood feeding.</title>
        <authorList>
            <person name="de Castro M.H."/>
            <person name="de Klerk D."/>
            <person name="Pienaar R."/>
            <person name="Latif A.A."/>
            <person name="Rees D.J."/>
            <person name="Mans B.J."/>
        </authorList>
    </citation>
    <scope>NUCLEOTIDE SEQUENCE</scope>
    <source>
        <tissue evidence="12">Salivary glands</tissue>
    </source>
</reference>
<proteinExistence type="inferred from homology"/>
<dbReference type="Gene3D" id="2.60.40.200">
    <property type="entry name" value="Superoxide dismutase, copper/zinc binding domain"/>
    <property type="match status" value="1"/>
</dbReference>
<organism evidence="12">
    <name type="scientific">Rhipicephalus appendiculatus</name>
    <name type="common">Brown ear tick</name>
    <dbReference type="NCBI Taxonomy" id="34631"/>
    <lineage>
        <taxon>Eukaryota</taxon>
        <taxon>Metazoa</taxon>
        <taxon>Ecdysozoa</taxon>
        <taxon>Arthropoda</taxon>
        <taxon>Chelicerata</taxon>
        <taxon>Arachnida</taxon>
        <taxon>Acari</taxon>
        <taxon>Parasitiformes</taxon>
        <taxon>Ixodida</taxon>
        <taxon>Ixodoidea</taxon>
        <taxon>Ixodidae</taxon>
        <taxon>Rhipicephalinae</taxon>
        <taxon>Rhipicephalus</taxon>
        <taxon>Rhipicephalus</taxon>
    </lineage>
</organism>
<dbReference type="InterPro" id="IPR024134">
    <property type="entry name" value="SOD_Cu/Zn_/chaperone"/>
</dbReference>
<dbReference type="GO" id="GO:0004784">
    <property type="term" value="F:superoxide dismutase activity"/>
    <property type="evidence" value="ECO:0007669"/>
    <property type="project" value="UniProtKB-EC"/>
</dbReference>
<evidence type="ECO:0000313" key="12">
    <source>
        <dbReference type="EMBL" id="JAP78062.1"/>
    </source>
</evidence>
<evidence type="ECO:0000256" key="10">
    <source>
        <dbReference type="SAM" id="MobiDB-lite"/>
    </source>
</evidence>
<comment type="catalytic activity">
    <reaction evidence="8 9">
        <text>2 superoxide + 2 H(+) = H2O2 + O2</text>
        <dbReference type="Rhea" id="RHEA:20696"/>
        <dbReference type="ChEBI" id="CHEBI:15378"/>
        <dbReference type="ChEBI" id="CHEBI:15379"/>
        <dbReference type="ChEBI" id="CHEBI:16240"/>
        <dbReference type="ChEBI" id="CHEBI:18421"/>
        <dbReference type="EC" id="1.15.1.1"/>
    </reaction>
</comment>
<dbReference type="InterPro" id="IPR036423">
    <property type="entry name" value="SOD-like_Cu/Zn_dom_sf"/>
</dbReference>
<comment type="similarity">
    <text evidence="1 9">Belongs to the Cu-Zn superoxide dismutase family.</text>
</comment>
<dbReference type="EC" id="1.15.1.1" evidence="9"/>
<evidence type="ECO:0000256" key="8">
    <source>
        <dbReference type="ARBA" id="ARBA00049204"/>
    </source>
</evidence>
<dbReference type="CDD" id="cd00305">
    <property type="entry name" value="Cu-Zn_Superoxide_Dismutase"/>
    <property type="match status" value="1"/>
</dbReference>
<evidence type="ECO:0000256" key="4">
    <source>
        <dbReference type="ARBA" id="ARBA00022862"/>
    </source>
</evidence>
<evidence type="ECO:0000256" key="7">
    <source>
        <dbReference type="ARBA" id="ARBA00023157"/>
    </source>
</evidence>
<sequence>MNNSALALRPPTTLVVVQRPPVLLPILLATVLSAARRRRAYVSDAICVFQVGNASGYVTFHQNPFSFVKLHGNITRLPPGKHGFHVHEYGDLSDGCTSTGAHYNPLGRTHGGPNDRKRHVGDLGNIEADNNGTALFNMTDRLLTLNGLYSIIGRALVVHADVDDLGRGSHKDSLTTGHSGSRIACCVIAIQPPKPKKRDRNTEKSPSKGRNEK</sequence>
<comment type="function">
    <text evidence="9">Destroys radicals which are normally produced within the cells and which are toxic to biological systems.</text>
</comment>
<keyword evidence="6 9" id="KW-0186">Copper</keyword>
<dbReference type="Pfam" id="PF00080">
    <property type="entry name" value="Sod_Cu"/>
    <property type="match status" value="1"/>
</dbReference>
<dbReference type="InterPro" id="IPR018152">
    <property type="entry name" value="SOD_Cu/Zn_BS"/>
</dbReference>
<feature type="compositionally biased region" description="Basic and acidic residues" evidence="10">
    <location>
        <begin position="200"/>
        <end position="213"/>
    </location>
</feature>
<evidence type="ECO:0000256" key="9">
    <source>
        <dbReference type="RuleBase" id="RU000393"/>
    </source>
</evidence>
<keyword evidence="3 9" id="KW-0862">Zinc</keyword>
<feature type="region of interest" description="Disordered" evidence="10">
    <location>
        <begin position="189"/>
        <end position="213"/>
    </location>
</feature>
<dbReference type="FunFam" id="2.60.40.200:FF:000003">
    <property type="entry name" value="Superoxide dismutase [Cu-Zn], chloroplastic"/>
    <property type="match status" value="1"/>
</dbReference>
<evidence type="ECO:0000256" key="1">
    <source>
        <dbReference type="ARBA" id="ARBA00010457"/>
    </source>
</evidence>
<dbReference type="PROSITE" id="PS00332">
    <property type="entry name" value="SOD_CU_ZN_2"/>
    <property type="match status" value="1"/>
</dbReference>
<evidence type="ECO:0000256" key="3">
    <source>
        <dbReference type="ARBA" id="ARBA00022833"/>
    </source>
</evidence>
<dbReference type="PANTHER" id="PTHR10003">
    <property type="entry name" value="SUPEROXIDE DISMUTASE CU-ZN -RELATED"/>
    <property type="match status" value="1"/>
</dbReference>
<name>A0A131YHT4_RHIAP</name>
<dbReference type="EMBL" id="GEDV01010495">
    <property type="protein sequence ID" value="JAP78062.1"/>
    <property type="molecule type" value="Transcribed_RNA"/>
</dbReference>
<dbReference type="PROSITE" id="PS00087">
    <property type="entry name" value="SOD_CU_ZN_1"/>
    <property type="match status" value="1"/>
</dbReference>
<protein>
    <recommendedName>
        <fullName evidence="9">Superoxide dismutase [Cu-Zn]</fullName>
        <ecNumber evidence="9">1.15.1.1</ecNumber>
    </recommendedName>
</protein>
<feature type="domain" description="Superoxide dismutase copper/zinc binding" evidence="11">
    <location>
        <begin position="55"/>
        <end position="188"/>
    </location>
</feature>
<keyword evidence="5 9" id="KW-0560">Oxidoreductase</keyword>
<keyword evidence="7" id="KW-1015">Disulfide bond</keyword>
<evidence type="ECO:0000256" key="2">
    <source>
        <dbReference type="ARBA" id="ARBA00022723"/>
    </source>
</evidence>
<accession>A0A131YHT4</accession>
<dbReference type="GO" id="GO:0005507">
    <property type="term" value="F:copper ion binding"/>
    <property type="evidence" value="ECO:0007669"/>
    <property type="project" value="InterPro"/>
</dbReference>
<dbReference type="SUPFAM" id="SSF49329">
    <property type="entry name" value="Cu,Zn superoxide dismutase-like"/>
    <property type="match status" value="1"/>
</dbReference>
<comment type="cofactor">
    <cofactor evidence="9">
        <name>Zn(2+)</name>
        <dbReference type="ChEBI" id="CHEBI:29105"/>
    </cofactor>
    <text evidence="9">Binds 1 zinc ion per subunit.</text>
</comment>